<keyword evidence="2" id="KW-0964">Secreted</keyword>
<evidence type="ECO:0000256" key="3">
    <source>
        <dbReference type="ARBA" id="ARBA00022729"/>
    </source>
</evidence>
<protein>
    <recommendedName>
        <fullName evidence="4">SD-repeat containing protein B domain-containing protein</fullName>
    </recommendedName>
</protein>
<dbReference type="Proteomes" id="UP000484255">
    <property type="component" value="Unassembled WGS sequence"/>
</dbReference>
<evidence type="ECO:0000259" key="4">
    <source>
        <dbReference type="Pfam" id="PF17210"/>
    </source>
</evidence>
<keyword evidence="3" id="KW-0732">Signal</keyword>
<evidence type="ECO:0000313" key="5">
    <source>
        <dbReference type="EMBL" id="NDY94015.1"/>
    </source>
</evidence>
<dbReference type="GO" id="GO:0005576">
    <property type="term" value="C:extracellular region"/>
    <property type="evidence" value="ECO:0007669"/>
    <property type="project" value="UniProtKB-SubCell"/>
</dbReference>
<dbReference type="Gene3D" id="2.60.40.10">
    <property type="entry name" value="Immunoglobulins"/>
    <property type="match status" value="2"/>
</dbReference>
<feature type="domain" description="SD-repeat containing protein B" evidence="4">
    <location>
        <begin position="47"/>
        <end position="157"/>
    </location>
</feature>
<dbReference type="RefSeq" id="WP_203561540.1">
    <property type="nucleotide sequence ID" value="NZ_JAAGOH010000060.1"/>
</dbReference>
<reference evidence="5 6" key="1">
    <citation type="submission" date="2020-02" db="EMBL/GenBank/DDBJ databases">
        <title>Ideonella bacterium strain TBM-1.</title>
        <authorList>
            <person name="Chen W.-M."/>
        </authorList>
    </citation>
    <scope>NUCLEOTIDE SEQUENCE [LARGE SCALE GENOMIC DNA]</scope>
    <source>
        <strain evidence="5 6">TBM-1</strain>
    </source>
</reference>
<feature type="domain" description="SD-repeat containing protein B" evidence="4">
    <location>
        <begin position="161"/>
        <end position="285"/>
    </location>
</feature>
<evidence type="ECO:0000256" key="2">
    <source>
        <dbReference type="ARBA" id="ARBA00022525"/>
    </source>
</evidence>
<dbReference type="EMBL" id="JAAGOH010000060">
    <property type="protein sequence ID" value="NDY94015.1"/>
    <property type="molecule type" value="Genomic_DNA"/>
</dbReference>
<organism evidence="5 6">
    <name type="scientific">Ideonella livida</name>
    <dbReference type="NCBI Taxonomy" id="2707176"/>
    <lineage>
        <taxon>Bacteria</taxon>
        <taxon>Pseudomonadati</taxon>
        <taxon>Pseudomonadota</taxon>
        <taxon>Betaproteobacteria</taxon>
        <taxon>Burkholderiales</taxon>
        <taxon>Sphaerotilaceae</taxon>
        <taxon>Ideonella</taxon>
    </lineage>
</organism>
<proteinExistence type="predicted"/>
<dbReference type="Pfam" id="PF17210">
    <property type="entry name" value="SdrD_B"/>
    <property type="match status" value="2"/>
</dbReference>
<feature type="non-terminal residue" evidence="5">
    <location>
        <position position="1"/>
    </location>
</feature>
<dbReference type="PANTHER" id="PTHR23303:SF15">
    <property type="entry name" value="COLOSSIN-A"/>
    <property type="match status" value="1"/>
</dbReference>
<accession>A0A7C9PK26</accession>
<comment type="caution">
    <text evidence="5">The sequence shown here is derived from an EMBL/GenBank/DDBJ whole genome shotgun (WGS) entry which is preliminary data.</text>
</comment>
<dbReference type="InterPro" id="IPR033764">
    <property type="entry name" value="Sdr_B"/>
</dbReference>
<dbReference type="InterPro" id="IPR051417">
    <property type="entry name" value="SDr/BOS_complex"/>
</dbReference>
<evidence type="ECO:0000313" key="6">
    <source>
        <dbReference type="Proteomes" id="UP000484255"/>
    </source>
</evidence>
<sequence length="529" mass="54868">FTSKDVGSDSSDSDAGADGKTGYYTLTSGSNVTTVDAGLKQAVVNTAKVGDRVWEDKNFNGVQDAGESGISGVTVKLLNSAGGVVATTTTNSSGNYQFSNLAAGNYKVQVVAPSGYYVTKLDQGSDGALDSDVGSNGTTASFSLASGQNLTSIDAGLYRKASIGDKVWSDYDHDYVQDVGECGIRNVKVMLQDSCGNTIAVTYTNNNGNYCFSNLDPGTYRVVFDKTSGYDAWGNSVYNWGWAPKDVGGNDQLDADAYSAWGNQTATTAYTFLESGENDMSWDAACTPIVIDLGGDGIQTVSRENSLGAFDLFGTGTAISSGWISGHDGFLAIDSNGNGSIDDISELFGGTDKGQGFAKLASFDSNGDGLVNASDERFAELKIWQDVDGDHQTDAGELMSLAQAGVAALTVSYTELPFLDANHNLHLERSTATMADGSSVDMTDVYFNVAKEDAAAAGVTLPSMADLLGDDRSVDGLLGTEFTVAADGSVSSQPCGTTAGASACLEATVDAEALRRLAQLVSASEVALG</sequence>
<gene>
    <name evidence="5" type="ORF">G3A44_22750</name>
</gene>
<dbReference type="SUPFAM" id="SSF117074">
    <property type="entry name" value="Hypothetical protein PA1324"/>
    <property type="match status" value="2"/>
</dbReference>
<evidence type="ECO:0000256" key="1">
    <source>
        <dbReference type="ARBA" id="ARBA00004613"/>
    </source>
</evidence>
<comment type="subcellular location">
    <subcellularLocation>
        <location evidence="1">Secreted</location>
    </subcellularLocation>
</comment>
<dbReference type="PANTHER" id="PTHR23303">
    <property type="entry name" value="CARBOXYPEPTIDASE REGULATORY REGION-CONTAINING"/>
    <property type="match status" value="1"/>
</dbReference>
<keyword evidence="6" id="KW-1185">Reference proteome</keyword>
<dbReference type="InterPro" id="IPR013783">
    <property type="entry name" value="Ig-like_fold"/>
</dbReference>
<dbReference type="AlphaFoldDB" id="A0A7C9PK26"/>
<name>A0A7C9PK26_9BURK</name>